<reference evidence="5" key="1">
    <citation type="submission" date="2023-07" db="EMBL/GenBank/DDBJ databases">
        <title>Black Yeasts Isolated from many extreme environments.</title>
        <authorList>
            <person name="Coleine C."/>
            <person name="Stajich J.E."/>
            <person name="Selbmann L."/>
        </authorList>
    </citation>
    <scope>NUCLEOTIDE SEQUENCE</scope>
    <source>
        <strain evidence="5">CCFEE 5485</strain>
    </source>
</reference>
<dbReference type="GO" id="GO:0032259">
    <property type="term" value="P:methylation"/>
    <property type="evidence" value="ECO:0007669"/>
    <property type="project" value="UniProtKB-KW"/>
</dbReference>
<dbReference type="InterPro" id="IPR051052">
    <property type="entry name" value="Diverse_substrate_MTase"/>
</dbReference>
<accession>A0AAE0WUU5</accession>
<protein>
    <submittedName>
        <fullName evidence="5">Trans-aconitate methyltransferase 1</fullName>
        <ecNumber evidence="5">2.1.1.145</ecNumber>
    </submittedName>
</protein>
<keyword evidence="3 5" id="KW-0808">Transferase</keyword>
<keyword evidence="2 5" id="KW-0489">Methyltransferase</keyword>
<sequence>MTDTDNATTSLPLDGRRVAFRELILMACCKRAYDEFGGSPPAPSQLAQWFNSSDMERYWRLAACYHDDLLPSRASIEQLILGHEVTPPPYWVPTGAQNRRLFCISKPSHPPCPSAMLLGLGPEVAEEGDVVFLVAAAVFPLVLRPLLGDDRAVTCEIAKHFDRAVGTDPSPNMIKQAESSISGQKQYANIGFLQGSAESTPSLKEGSVDLVVAGQAAHWFDYPRLWPEMRRLVRPEGTLAFWGYSDPVFVDFPRASRIMQTYQYDDRPGKLGSYWSMPGRSYTQNKLRVIEPPNADWEDLERIEYEVGTNGRRSGKGMLFMERRLTVGEMKGYLRTWSNYHVWSQENSSMSARSAGGNGDVVDEMFDEAADADEVFRKEDNVIDIEWGSGLVMARKNSF</sequence>
<evidence type="ECO:0000256" key="3">
    <source>
        <dbReference type="ARBA" id="ARBA00022679"/>
    </source>
</evidence>
<dbReference type="SUPFAM" id="SSF53335">
    <property type="entry name" value="S-adenosyl-L-methionine-dependent methyltransferases"/>
    <property type="match status" value="1"/>
</dbReference>
<dbReference type="Pfam" id="PF08241">
    <property type="entry name" value="Methyltransf_11"/>
    <property type="match status" value="1"/>
</dbReference>
<name>A0AAE0WUU5_9PEZI</name>
<dbReference type="Proteomes" id="UP001274830">
    <property type="component" value="Unassembled WGS sequence"/>
</dbReference>
<evidence type="ECO:0000313" key="5">
    <source>
        <dbReference type="EMBL" id="KAK3678263.1"/>
    </source>
</evidence>
<dbReference type="GO" id="GO:0046547">
    <property type="term" value="F:trans-aconitate 3-methyltransferase activity"/>
    <property type="evidence" value="ECO:0007669"/>
    <property type="project" value="UniProtKB-EC"/>
</dbReference>
<evidence type="ECO:0000256" key="2">
    <source>
        <dbReference type="ARBA" id="ARBA00022603"/>
    </source>
</evidence>
<organism evidence="5 6">
    <name type="scientific">Recurvomyces mirabilis</name>
    <dbReference type="NCBI Taxonomy" id="574656"/>
    <lineage>
        <taxon>Eukaryota</taxon>
        <taxon>Fungi</taxon>
        <taxon>Dikarya</taxon>
        <taxon>Ascomycota</taxon>
        <taxon>Pezizomycotina</taxon>
        <taxon>Dothideomycetes</taxon>
        <taxon>Dothideomycetidae</taxon>
        <taxon>Mycosphaerellales</taxon>
        <taxon>Teratosphaeriaceae</taxon>
        <taxon>Recurvomyces</taxon>
    </lineage>
</organism>
<dbReference type="Gene3D" id="3.40.50.150">
    <property type="entry name" value="Vaccinia Virus protein VP39"/>
    <property type="match status" value="1"/>
</dbReference>
<feature type="domain" description="Methyltransferase type 11" evidence="4">
    <location>
        <begin position="153"/>
        <end position="241"/>
    </location>
</feature>
<comment type="similarity">
    <text evidence="1">Belongs to the methyltransferase superfamily.</text>
</comment>
<dbReference type="AlphaFoldDB" id="A0AAE0WUU5"/>
<dbReference type="RefSeq" id="XP_064690849.1">
    <property type="nucleotide sequence ID" value="XM_064841686.1"/>
</dbReference>
<proteinExistence type="inferred from homology"/>
<evidence type="ECO:0000313" key="6">
    <source>
        <dbReference type="Proteomes" id="UP001274830"/>
    </source>
</evidence>
<evidence type="ECO:0000259" key="4">
    <source>
        <dbReference type="Pfam" id="PF08241"/>
    </source>
</evidence>
<dbReference type="EC" id="2.1.1.145" evidence="5"/>
<dbReference type="CDD" id="cd02440">
    <property type="entry name" value="AdoMet_MTases"/>
    <property type="match status" value="1"/>
</dbReference>
<gene>
    <name evidence="5" type="primary">TMT1</name>
    <name evidence="5" type="ORF">LTR78_001558</name>
</gene>
<comment type="caution">
    <text evidence="5">The sequence shown here is derived from an EMBL/GenBank/DDBJ whole genome shotgun (WGS) entry which is preliminary data.</text>
</comment>
<dbReference type="PANTHER" id="PTHR44942:SF4">
    <property type="entry name" value="METHYLTRANSFERASE TYPE 11 DOMAIN-CONTAINING PROTEIN"/>
    <property type="match status" value="1"/>
</dbReference>
<dbReference type="InterPro" id="IPR013216">
    <property type="entry name" value="Methyltransf_11"/>
</dbReference>
<dbReference type="EMBL" id="JAUTXT010000004">
    <property type="protein sequence ID" value="KAK3678263.1"/>
    <property type="molecule type" value="Genomic_DNA"/>
</dbReference>
<dbReference type="GeneID" id="89966240"/>
<keyword evidence="6" id="KW-1185">Reference proteome</keyword>
<dbReference type="PANTHER" id="PTHR44942">
    <property type="entry name" value="METHYLTRANSF_11 DOMAIN-CONTAINING PROTEIN"/>
    <property type="match status" value="1"/>
</dbReference>
<evidence type="ECO:0000256" key="1">
    <source>
        <dbReference type="ARBA" id="ARBA00008361"/>
    </source>
</evidence>
<dbReference type="InterPro" id="IPR029063">
    <property type="entry name" value="SAM-dependent_MTases_sf"/>
</dbReference>